<feature type="compositionally biased region" description="Gly residues" evidence="1">
    <location>
        <begin position="229"/>
        <end position="242"/>
    </location>
</feature>
<feature type="domain" description="MOSC" evidence="2">
    <location>
        <begin position="26"/>
        <end position="146"/>
    </location>
</feature>
<dbReference type="Proteomes" id="UP001198602">
    <property type="component" value="Unassembled WGS sequence"/>
</dbReference>
<protein>
    <recommendedName>
        <fullName evidence="2">MOSC domain-containing protein</fullName>
    </recommendedName>
</protein>
<feature type="region of interest" description="Disordered" evidence="1">
    <location>
        <begin position="217"/>
        <end position="242"/>
    </location>
</feature>
<proteinExistence type="predicted"/>
<organism evidence="3 4">
    <name type="scientific">Massilia hydrophila</name>
    <dbReference type="NCBI Taxonomy" id="3044279"/>
    <lineage>
        <taxon>Bacteria</taxon>
        <taxon>Pseudomonadati</taxon>
        <taxon>Pseudomonadota</taxon>
        <taxon>Betaproteobacteria</taxon>
        <taxon>Burkholderiales</taxon>
        <taxon>Oxalobacteraceae</taxon>
        <taxon>Telluria group</taxon>
        <taxon>Massilia</taxon>
    </lineage>
</organism>
<dbReference type="Gene3D" id="2.40.33.20">
    <property type="entry name" value="PK beta-barrel domain-like"/>
    <property type="match status" value="1"/>
</dbReference>
<sequence>MPGAEDRLAGQVVGLALRPSGSAAPVPAIHVRACAGTGLEGDRHADARSPRQVLLAASAVYGELGLAPLALRENILLDANVAGLPSGSLLRIGAQAILRLSFECEACGALERQRPGLARALGGRRGVLASVAAGGEIRLGDPVHVMTRRLPALAEDWRARVLQVLAAVPEGMVVEYALLARLAGIQSSYCRAFPRLLAAHGLAARALPAQTLRHAAKAGATPPRWDGTGWHGVGAGGPAPGD</sequence>
<gene>
    <name evidence="3" type="ORF">LE190_16895</name>
</gene>
<evidence type="ECO:0000313" key="4">
    <source>
        <dbReference type="Proteomes" id="UP001198602"/>
    </source>
</evidence>
<dbReference type="SUPFAM" id="SSF50800">
    <property type="entry name" value="PK beta-barrel domain-like"/>
    <property type="match status" value="1"/>
</dbReference>
<dbReference type="EMBL" id="JAHYBX010000008">
    <property type="protein sequence ID" value="MCA1857593.1"/>
    <property type="molecule type" value="Genomic_DNA"/>
</dbReference>
<dbReference type="InterPro" id="IPR052716">
    <property type="entry name" value="MOSC_domain"/>
</dbReference>
<evidence type="ECO:0000313" key="3">
    <source>
        <dbReference type="EMBL" id="MCA1857593.1"/>
    </source>
</evidence>
<dbReference type="InterPro" id="IPR011037">
    <property type="entry name" value="Pyrv_Knase-like_insert_dom_sf"/>
</dbReference>
<reference evidence="3 4" key="1">
    <citation type="submission" date="2021-07" db="EMBL/GenBank/DDBJ databases">
        <title>Characterization of Violacein-producing bacteria and related species.</title>
        <authorList>
            <person name="Wilson H.S."/>
            <person name="De Leon M.E."/>
        </authorList>
    </citation>
    <scope>NUCLEOTIDE SEQUENCE [LARGE SCALE GENOMIC DNA]</scope>
    <source>
        <strain evidence="3 4">HSC-2F05</strain>
    </source>
</reference>
<evidence type="ECO:0000259" key="2">
    <source>
        <dbReference type="PROSITE" id="PS51340"/>
    </source>
</evidence>
<accession>A0ABS7YDY9</accession>
<dbReference type="PROSITE" id="PS51340">
    <property type="entry name" value="MOSC"/>
    <property type="match status" value="1"/>
</dbReference>
<name>A0ABS7YDY9_9BURK</name>
<evidence type="ECO:0000256" key="1">
    <source>
        <dbReference type="SAM" id="MobiDB-lite"/>
    </source>
</evidence>
<dbReference type="InterPro" id="IPR005302">
    <property type="entry name" value="MoCF_Sase_C"/>
</dbReference>
<dbReference type="Pfam" id="PF03473">
    <property type="entry name" value="MOSC"/>
    <property type="match status" value="1"/>
</dbReference>
<comment type="caution">
    <text evidence="3">The sequence shown here is derived from an EMBL/GenBank/DDBJ whole genome shotgun (WGS) entry which is preliminary data.</text>
</comment>
<dbReference type="RefSeq" id="WP_225239800.1">
    <property type="nucleotide sequence ID" value="NZ_JAHYBX010000008.1"/>
</dbReference>
<dbReference type="PANTHER" id="PTHR36930">
    <property type="entry name" value="METAL-SULFUR CLUSTER BIOSYNTHESIS PROTEINS YUAD-RELATED"/>
    <property type="match status" value="1"/>
</dbReference>
<keyword evidence="4" id="KW-1185">Reference proteome</keyword>
<dbReference type="PANTHER" id="PTHR36930:SF1">
    <property type="entry name" value="MOSC DOMAIN-CONTAINING PROTEIN"/>
    <property type="match status" value="1"/>
</dbReference>